<accession>A0A657KSU5</accession>
<organism evidence="1 2">
    <name type="scientific">Campylobacter jejuni</name>
    <dbReference type="NCBI Taxonomy" id="197"/>
    <lineage>
        <taxon>Bacteria</taxon>
        <taxon>Pseudomonadati</taxon>
        <taxon>Campylobacterota</taxon>
        <taxon>Epsilonproteobacteria</taxon>
        <taxon>Campylobacterales</taxon>
        <taxon>Campylobacteraceae</taxon>
        <taxon>Campylobacter</taxon>
    </lineage>
</organism>
<dbReference type="InterPro" id="IPR045646">
    <property type="entry name" value="DUF6402"/>
</dbReference>
<proteinExistence type="predicted"/>
<reference evidence="1 2" key="1">
    <citation type="submission" date="2019-10" db="EMBL/GenBank/DDBJ databases">
        <authorList>
            <consortium name="PulseNet: The National Subtyping Network for Foodborne Disease Surveillance"/>
            <person name="Tarr C.L."/>
            <person name="Trees E."/>
            <person name="Katz L.S."/>
            <person name="Carleton-Romer H.A."/>
            <person name="Stroika S."/>
            <person name="Kucerova Z."/>
            <person name="Roache K.F."/>
            <person name="Sabol A.L."/>
            <person name="Besser J."/>
            <person name="Gerner-Smidt P."/>
        </authorList>
    </citation>
    <scope>NUCLEOTIDE SEQUENCE [LARGE SCALE GENOMIC DNA]</scope>
    <source>
        <strain evidence="1 2">PNUSAC012091</strain>
    </source>
</reference>
<dbReference type="EMBL" id="AALHBX010000020">
    <property type="protein sequence ID" value="ECZ5738716.1"/>
    <property type="molecule type" value="Genomic_DNA"/>
</dbReference>
<gene>
    <name evidence="1" type="ORF">F8Y55_08860</name>
</gene>
<dbReference type="Pfam" id="PF19940">
    <property type="entry name" value="DUF6402"/>
    <property type="match status" value="1"/>
</dbReference>
<comment type="caution">
    <text evidence="1">The sequence shown here is derived from an EMBL/GenBank/DDBJ whole genome shotgun (WGS) entry which is preliminary data.</text>
</comment>
<dbReference type="Proteomes" id="UP000421425">
    <property type="component" value="Unassembled WGS sequence"/>
</dbReference>
<evidence type="ECO:0000313" key="2">
    <source>
        <dbReference type="Proteomes" id="UP000421425"/>
    </source>
</evidence>
<sequence>MDEELFWENIVPVGHINEETLKSQIYINNINFSTLQYDETVLPTELECCYNEFKYYQKSNNEIATLGWAISYQLQVLWQNSPKIDTIQNYHLPVKQNKPNNPQAEQRLKEIQNFLQSKGIEPLILHYTPYPNNTQTQEMKRLRQNSERFSRHIDNKTNEVREERRSIKFYTTLDWDKFYSHFPIIKRLSKKFHTKEDIYTQNFTKQIEIILQKTHNILILKNLPQGEYKFDFAIDIKENRSDKNEESYIIIKENDEISKDYKRILDCKPYELDTLNCQYIGVGDDEFFRQIRENLQVNIAKQFDTEFSLTWFIKTYLRTQPLTMSTMLGYDTSEIGEQTYDELMQDLSLYACSGKFSFNFVPSKLSIKKEIQGDREKVSYRVDEMLVYVYDSFDFLDQGHEFDDKGNFIKLGQPVGAWDFNEKSFSIWGSTRQMETYKPKKYLFFIPQITFADILQSPKTKQYYLYNQDYQDYQKFTPYGLDFKLYSKDFIAKLDFKDKAYNVLYNTGV</sequence>
<protein>
    <submittedName>
        <fullName evidence="1">Uncharacterized protein</fullName>
    </submittedName>
</protein>
<dbReference type="RefSeq" id="WP_070233466.1">
    <property type="nucleotide sequence ID" value="NZ_JBMJAU010000014.1"/>
</dbReference>
<evidence type="ECO:0000313" key="1">
    <source>
        <dbReference type="EMBL" id="ECZ5738716.1"/>
    </source>
</evidence>
<name>A0A657KSU5_CAMJU</name>
<dbReference type="AlphaFoldDB" id="A0A657KSU5"/>